<dbReference type="AlphaFoldDB" id="A0A6L7B1H4"/>
<gene>
    <name evidence="1" type="ORF">N5925_02075</name>
</gene>
<accession>A0A6L7B1H4</accession>
<dbReference type="RefSeq" id="WP_075606020.1">
    <property type="nucleotide sequence ID" value="NZ_CP054198.1"/>
</dbReference>
<sequence length="141" mass="16522">MQTSDIISSFALSFSIIIVPISYYLGVRNIKNSTYNNEIDSLSELLDKIYNEAIDIHQCWSKETVDIHTQIMIANHKRLQTKCSRLQDICSSNYPRNELRRAKQILTDHLLSEDEAVRKTAIRDLIYRLDDIQACYKKMFF</sequence>
<dbReference type="EMBL" id="JAODIR010000005">
    <property type="protein sequence ID" value="MDD2167412.1"/>
    <property type="molecule type" value="Genomic_DNA"/>
</dbReference>
<proteinExistence type="predicted"/>
<dbReference type="Proteomes" id="UP001148834">
    <property type="component" value="Unassembled WGS sequence"/>
</dbReference>
<comment type="caution">
    <text evidence="1">The sequence shown here is derived from an EMBL/GenBank/DDBJ whole genome shotgun (WGS) entry which is preliminary data.</text>
</comment>
<reference evidence="1" key="1">
    <citation type="submission" date="2022-09" db="EMBL/GenBank/DDBJ databases">
        <title>Molecular characterization of Glaesserella parasuis strains circulating in commercial swine farms using whole-genome sequencing.</title>
        <authorList>
            <person name="Mugabi R."/>
            <person name="Clavijo M."/>
            <person name="Li G."/>
        </authorList>
    </citation>
    <scope>NUCLEOTIDE SEQUENCE</scope>
    <source>
        <strain evidence="1">0435-53</strain>
    </source>
</reference>
<evidence type="ECO:0000313" key="1">
    <source>
        <dbReference type="EMBL" id="MDD2167412.1"/>
    </source>
</evidence>
<name>A0A6L7B1H4_GLAPU</name>
<evidence type="ECO:0000313" key="2">
    <source>
        <dbReference type="Proteomes" id="UP001148834"/>
    </source>
</evidence>
<organism evidence="1 2">
    <name type="scientific">Glaesserella parasuis</name>
    <name type="common">Haemophilus parasuis</name>
    <dbReference type="NCBI Taxonomy" id="738"/>
    <lineage>
        <taxon>Bacteria</taxon>
        <taxon>Pseudomonadati</taxon>
        <taxon>Pseudomonadota</taxon>
        <taxon>Gammaproteobacteria</taxon>
        <taxon>Pasteurellales</taxon>
        <taxon>Pasteurellaceae</taxon>
        <taxon>Glaesserella</taxon>
    </lineage>
</organism>
<protein>
    <submittedName>
        <fullName evidence="1">Uncharacterized protein</fullName>
    </submittedName>
</protein>